<evidence type="ECO:0000313" key="1">
    <source>
        <dbReference type="EMBL" id="AGI11988.1"/>
    </source>
</evidence>
<keyword evidence="2" id="KW-1185">Reference proteome</keyword>
<reference evidence="1 2" key="1">
    <citation type="journal article" date="2014" name="PLoS ONE">
        <title>Novel Giant Siphovirus from Bacillus anthracis Features Unusual Genome Characteristics.</title>
        <authorList>
            <person name="Ganz H.H."/>
            <person name="Law C."/>
            <person name="Schmuki M."/>
            <person name="Eichenseher F."/>
            <person name="Calendar R."/>
            <person name="Loessner M.J."/>
            <person name="Getz W.M."/>
            <person name="Korlach J."/>
            <person name="Beyer W."/>
            <person name="Klumpp J."/>
        </authorList>
    </citation>
    <scope>NUCLEOTIDE SEQUENCE [LARGE SCALE GENOMIC DNA]</scope>
</reference>
<dbReference type="Proteomes" id="UP000017661">
    <property type="component" value="Segment"/>
</dbReference>
<dbReference type="EMBL" id="KC481682">
    <property type="protein sequence ID" value="AGI11988.1"/>
    <property type="molecule type" value="Genomic_DNA"/>
</dbReference>
<dbReference type="RefSeq" id="YP_008873503.1">
    <property type="nucleotide sequence ID" value="NC_023007.1"/>
</dbReference>
<organism evidence="1 2">
    <name type="scientific">Bacillus phage vB_BanS-Tsamsa</name>
    <dbReference type="NCBI Taxonomy" id="1308863"/>
    <lineage>
        <taxon>Viruses</taxon>
        <taxon>Duplodnaviria</taxon>
        <taxon>Heunggongvirae</taxon>
        <taxon>Uroviricota</taxon>
        <taxon>Caudoviricetes</taxon>
        <taxon>Joanripponvirinae</taxon>
        <taxon>Tsamsavirus</taxon>
        <taxon>Tsamsavirus tsamsa</taxon>
    </lineage>
</organism>
<name>U5J9M0_9CAUD</name>
<accession>U5J9M0</accession>
<evidence type="ECO:0000313" key="2">
    <source>
        <dbReference type="Proteomes" id="UP000017661"/>
    </source>
</evidence>
<dbReference type="KEGG" id="vg:17825391"/>
<proteinExistence type="predicted"/>
<dbReference type="GeneID" id="17825391"/>
<protein>
    <submittedName>
        <fullName evidence="1">Uncharacterized protein</fullName>
    </submittedName>
</protein>
<sequence length="39" mass="4509">MGVPNNNLVLLDRKGHQRYQVFEKIPNLQTLLYKGIGLK</sequence>